<dbReference type="SUPFAM" id="SSF51182">
    <property type="entry name" value="RmlC-like cupins"/>
    <property type="match status" value="1"/>
</dbReference>
<dbReference type="InterPro" id="IPR008778">
    <property type="entry name" value="Pirin_C_dom"/>
</dbReference>
<evidence type="ECO:0000256" key="4">
    <source>
        <dbReference type="SAM" id="Phobius"/>
    </source>
</evidence>
<evidence type="ECO:0000259" key="5">
    <source>
        <dbReference type="Pfam" id="PF02678"/>
    </source>
</evidence>
<evidence type="ECO:0000256" key="2">
    <source>
        <dbReference type="PIRSR" id="PIRSR006232-1"/>
    </source>
</evidence>
<dbReference type="InterPro" id="IPR011051">
    <property type="entry name" value="RmlC_Cupin_sf"/>
</dbReference>
<evidence type="ECO:0008006" key="9">
    <source>
        <dbReference type="Google" id="ProtNLM"/>
    </source>
</evidence>
<dbReference type="Pfam" id="PF05726">
    <property type="entry name" value="Pirin_C"/>
    <property type="match status" value="1"/>
</dbReference>
<feature type="binding site" evidence="2">
    <location>
        <position position="109"/>
    </location>
    <ligand>
        <name>Fe cation</name>
        <dbReference type="ChEBI" id="CHEBI:24875"/>
    </ligand>
</feature>
<feature type="binding site" evidence="2">
    <location>
        <position position="111"/>
    </location>
    <ligand>
        <name>Fe cation</name>
        <dbReference type="ChEBI" id="CHEBI:24875"/>
    </ligand>
</feature>
<protein>
    <recommendedName>
        <fullName evidence="9">Pirin</fullName>
    </recommendedName>
</protein>
<keyword evidence="4" id="KW-0472">Membrane</keyword>
<feature type="transmembrane region" description="Helical" evidence="4">
    <location>
        <begin position="7"/>
        <end position="25"/>
    </location>
</feature>
<dbReference type="InterPro" id="IPR012093">
    <property type="entry name" value="Pirin"/>
</dbReference>
<organism evidence="7 8">
    <name type="scientific">Meripilus lineatus</name>
    <dbReference type="NCBI Taxonomy" id="2056292"/>
    <lineage>
        <taxon>Eukaryota</taxon>
        <taxon>Fungi</taxon>
        <taxon>Dikarya</taxon>
        <taxon>Basidiomycota</taxon>
        <taxon>Agaricomycotina</taxon>
        <taxon>Agaricomycetes</taxon>
        <taxon>Polyporales</taxon>
        <taxon>Meripilaceae</taxon>
        <taxon>Meripilus</taxon>
    </lineage>
</organism>
<gene>
    <name evidence="7" type="ORF">NLI96_g4785</name>
</gene>
<evidence type="ECO:0000256" key="1">
    <source>
        <dbReference type="ARBA" id="ARBA00008416"/>
    </source>
</evidence>
<reference evidence="7" key="1">
    <citation type="submission" date="2022-07" db="EMBL/GenBank/DDBJ databases">
        <title>Genome Sequence of Physisporinus lineatus.</title>
        <authorList>
            <person name="Buettner E."/>
        </authorList>
    </citation>
    <scope>NUCLEOTIDE SEQUENCE</scope>
    <source>
        <strain evidence="7">VT162</strain>
    </source>
</reference>
<sequence>MYKRGPIVATAIFTILFGIIIHHNFSKLHEHLNSILSTSSSIPDNTSSPEMALSSVSRSVVKKVLAVETPEGAGALVRRSIGTMQLRNLTPFLMLDHFHVSKGAGFPDHPHRGQATVTYMLEGTSQHEDSAGHKGTIEQGGVQWMCAGRGIIHAEMPVHAEGRPDPRGLQLWVDLPKEYKMVEPSYQELGPEGIPTAFPEGPEGPVRIKVISGKSYGVESPVRPLGGCWYFHVTFDKRGSSIFQDIPAGWTSFIYSWKGALTVGPETVPHKAFHTLVLSAQEGETGVKITATEDDTQFVLIAGEPLDQPVFQYGPFVMLDQQGIQRTLMDYRMGVNGFEKAHTWKSEIGNRR</sequence>
<dbReference type="InterPro" id="IPR003829">
    <property type="entry name" value="Pirin_N_dom"/>
</dbReference>
<keyword evidence="4" id="KW-0812">Transmembrane</keyword>
<dbReference type="PIRSF" id="PIRSF006232">
    <property type="entry name" value="Pirin"/>
    <property type="match status" value="1"/>
</dbReference>
<feature type="binding site" evidence="2">
    <location>
        <position position="155"/>
    </location>
    <ligand>
        <name>Fe cation</name>
        <dbReference type="ChEBI" id="CHEBI:24875"/>
    </ligand>
</feature>
<dbReference type="InterPro" id="IPR014710">
    <property type="entry name" value="RmlC-like_jellyroll"/>
</dbReference>
<comment type="similarity">
    <text evidence="1 3">Belongs to the pirin family.</text>
</comment>
<evidence type="ECO:0000313" key="7">
    <source>
        <dbReference type="EMBL" id="KAJ3485693.1"/>
    </source>
</evidence>
<feature type="binding site" evidence="2">
    <location>
        <position position="153"/>
    </location>
    <ligand>
        <name>Fe cation</name>
        <dbReference type="ChEBI" id="CHEBI:24875"/>
    </ligand>
</feature>
<comment type="caution">
    <text evidence="7">The sequence shown here is derived from an EMBL/GenBank/DDBJ whole genome shotgun (WGS) entry which is preliminary data.</text>
</comment>
<dbReference type="Proteomes" id="UP001212997">
    <property type="component" value="Unassembled WGS sequence"/>
</dbReference>
<keyword evidence="2" id="KW-0479">Metal-binding</keyword>
<dbReference type="CDD" id="cd02247">
    <property type="entry name" value="cupin_pirin_C"/>
    <property type="match status" value="1"/>
</dbReference>
<feature type="domain" description="Pirin N-terminal" evidence="5">
    <location>
        <begin position="77"/>
        <end position="173"/>
    </location>
</feature>
<keyword evidence="2" id="KW-0408">Iron</keyword>
<dbReference type="CDD" id="cd02909">
    <property type="entry name" value="cupin_pirin_N"/>
    <property type="match status" value="1"/>
</dbReference>
<dbReference type="GO" id="GO:0046872">
    <property type="term" value="F:metal ion binding"/>
    <property type="evidence" value="ECO:0007669"/>
    <property type="project" value="UniProtKB-KW"/>
</dbReference>
<comment type="cofactor">
    <cofactor evidence="2">
        <name>Fe cation</name>
        <dbReference type="ChEBI" id="CHEBI:24875"/>
    </cofactor>
    <text evidence="2">Binds 1 Fe cation per subunit.</text>
</comment>
<name>A0AAD5V4A2_9APHY</name>
<evidence type="ECO:0000259" key="6">
    <source>
        <dbReference type="Pfam" id="PF05726"/>
    </source>
</evidence>
<accession>A0AAD5V4A2</accession>
<dbReference type="AlphaFoldDB" id="A0AAD5V4A2"/>
<evidence type="ECO:0000256" key="3">
    <source>
        <dbReference type="RuleBase" id="RU003457"/>
    </source>
</evidence>
<dbReference type="PANTHER" id="PTHR13903:SF8">
    <property type="entry name" value="PIRIN"/>
    <property type="match status" value="1"/>
</dbReference>
<proteinExistence type="inferred from homology"/>
<dbReference type="PANTHER" id="PTHR13903">
    <property type="entry name" value="PIRIN-RELATED"/>
    <property type="match status" value="1"/>
</dbReference>
<evidence type="ECO:0000313" key="8">
    <source>
        <dbReference type="Proteomes" id="UP001212997"/>
    </source>
</evidence>
<dbReference type="Gene3D" id="2.60.120.10">
    <property type="entry name" value="Jelly Rolls"/>
    <property type="match status" value="2"/>
</dbReference>
<dbReference type="Pfam" id="PF02678">
    <property type="entry name" value="Pirin"/>
    <property type="match status" value="1"/>
</dbReference>
<dbReference type="EMBL" id="JANAWD010000145">
    <property type="protein sequence ID" value="KAJ3485693.1"/>
    <property type="molecule type" value="Genomic_DNA"/>
</dbReference>
<feature type="domain" description="Pirin C-terminal" evidence="6">
    <location>
        <begin position="237"/>
        <end position="336"/>
    </location>
</feature>
<keyword evidence="4" id="KW-1133">Transmembrane helix</keyword>
<keyword evidence="8" id="KW-1185">Reference proteome</keyword>